<gene>
    <name evidence="3" type="ORF">C1872_02460</name>
</gene>
<sequence length="256" mass="26006">MRKKNRLMLAAAIGMVAIVVATSAVRCSVAQVEQEQEAGGDAAATAQVTDQSAHADPQSDAGAQPAADDAAAADILAVLEGNAWQADGAPEKTVSFRDGSFIESDGASVKLAAFDVKCAGEGEGQLHLDVDIVRDGGARTAATIIVEGQEGALSVACDGFANEKRYVQGGASSEKVRATGLAEPYTGLIDGKEGELATAIDAWCKGHAPSAAEASFDGEVYVDVNGGRVSATFHLDDAASTIVTAVYEDGAFSVLG</sequence>
<feature type="chain" id="PRO_5039027902" description="Lipoprotein" evidence="2">
    <location>
        <begin position="22"/>
        <end position="256"/>
    </location>
</feature>
<evidence type="ECO:0000313" key="3">
    <source>
        <dbReference type="EMBL" id="RDB81557.1"/>
    </source>
</evidence>
<dbReference type="EMBL" id="PPTX01000002">
    <property type="protein sequence ID" value="RDB81557.1"/>
    <property type="molecule type" value="Genomic_DNA"/>
</dbReference>
<accession>A0A369NJF4</accession>
<protein>
    <recommendedName>
        <fullName evidence="5">Lipoprotein</fullName>
    </recommendedName>
</protein>
<proteinExistence type="predicted"/>
<keyword evidence="2" id="KW-0732">Signal</keyword>
<feature type="region of interest" description="Disordered" evidence="1">
    <location>
        <begin position="40"/>
        <end position="66"/>
    </location>
</feature>
<dbReference type="RefSeq" id="WP_009608517.1">
    <property type="nucleotide sequence ID" value="NZ_JADNMJ010000005.1"/>
</dbReference>
<evidence type="ECO:0008006" key="5">
    <source>
        <dbReference type="Google" id="ProtNLM"/>
    </source>
</evidence>
<evidence type="ECO:0000313" key="4">
    <source>
        <dbReference type="Proteomes" id="UP000253752"/>
    </source>
</evidence>
<evidence type="ECO:0000256" key="1">
    <source>
        <dbReference type="SAM" id="MobiDB-lite"/>
    </source>
</evidence>
<name>A0A369NJF4_EGGLN</name>
<comment type="caution">
    <text evidence="3">The sequence shown here is derived from an EMBL/GenBank/DDBJ whole genome shotgun (WGS) entry which is preliminary data.</text>
</comment>
<evidence type="ECO:0000256" key="2">
    <source>
        <dbReference type="SAM" id="SignalP"/>
    </source>
</evidence>
<reference evidence="3 4" key="1">
    <citation type="journal article" date="2018" name="Elife">
        <title>Discovery and characterization of a prevalent human gut bacterial enzyme sufficient for the inactivation of a family of plant toxins.</title>
        <authorList>
            <person name="Koppel N."/>
            <person name="Bisanz J.E."/>
            <person name="Pandelia M.E."/>
            <person name="Turnbaugh P.J."/>
            <person name="Balskus E.P."/>
        </authorList>
    </citation>
    <scope>NUCLEOTIDE SEQUENCE [LARGE SCALE GENOMIC DNA]</scope>
    <source>
        <strain evidence="3 4">MR1 #12</strain>
    </source>
</reference>
<feature type="signal peptide" evidence="2">
    <location>
        <begin position="1"/>
        <end position="21"/>
    </location>
</feature>
<organism evidence="3 4">
    <name type="scientific">Eggerthella lenta</name>
    <name type="common">Eubacterium lentum</name>
    <dbReference type="NCBI Taxonomy" id="84112"/>
    <lineage>
        <taxon>Bacteria</taxon>
        <taxon>Bacillati</taxon>
        <taxon>Actinomycetota</taxon>
        <taxon>Coriobacteriia</taxon>
        <taxon>Eggerthellales</taxon>
        <taxon>Eggerthellaceae</taxon>
        <taxon>Eggerthella</taxon>
    </lineage>
</organism>
<dbReference type="Proteomes" id="UP000253752">
    <property type="component" value="Unassembled WGS sequence"/>
</dbReference>
<dbReference type="AlphaFoldDB" id="A0A369NJF4"/>